<organism evidence="2 3">
    <name type="scientific">Marinomonas polaris DSM 16579</name>
    <dbReference type="NCBI Taxonomy" id="1122206"/>
    <lineage>
        <taxon>Bacteria</taxon>
        <taxon>Pseudomonadati</taxon>
        <taxon>Pseudomonadota</taxon>
        <taxon>Gammaproteobacteria</taxon>
        <taxon>Oceanospirillales</taxon>
        <taxon>Oceanospirillaceae</taxon>
        <taxon>Marinomonas</taxon>
    </lineage>
</organism>
<dbReference type="Proteomes" id="UP000184517">
    <property type="component" value="Unassembled WGS sequence"/>
</dbReference>
<name>A0A1M4UM25_9GAMM</name>
<evidence type="ECO:0000256" key="1">
    <source>
        <dbReference type="SAM" id="SignalP"/>
    </source>
</evidence>
<evidence type="ECO:0000313" key="3">
    <source>
        <dbReference type="Proteomes" id="UP000184517"/>
    </source>
</evidence>
<sequence>MTVLARIFVSCLFVSGAAHAEREPPNFAFGLGYGLLDEKSLMNIDFKVNIPINDYLSTQVLLNSNYLITGSSKSSFAQSELSSNWFLHNEYGRLGVGVGISELEPMDEELESERDVIGQFIGEAFLGSFSLTTNYISTDTTLSNVTSSRIGIGYYFNEDLRTSLYREKYNLDEVGWRLETYFQPKKYRQMGSVGVIARTGDDYDYLGVVVQYYFDYAVSLKQRDREFH</sequence>
<feature type="chain" id="PRO_5012815771" description="Outer membrane protein beta-barrel domain-containing protein" evidence="1">
    <location>
        <begin position="21"/>
        <end position="228"/>
    </location>
</feature>
<dbReference type="EMBL" id="FQVF01000003">
    <property type="protein sequence ID" value="SHE57811.1"/>
    <property type="molecule type" value="Genomic_DNA"/>
</dbReference>
<dbReference type="STRING" id="1122206.SAMN02745753_00440"/>
<evidence type="ECO:0008006" key="4">
    <source>
        <dbReference type="Google" id="ProtNLM"/>
    </source>
</evidence>
<evidence type="ECO:0000313" key="2">
    <source>
        <dbReference type="EMBL" id="SHE57811.1"/>
    </source>
</evidence>
<proteinExistence type="predicted"/>
<protein>
    <recommendedName>
        <fullName evidence="4">Outer membrane protein beta-barrel domain-containing protein</fullName>
    </recommendedName>
</protein>
<dbReference type="AlphaFoldDB" id="A0A1M4UM25"/>
<gene>
    <name evidence="2" type="ORF">SAMN02745753_00440</name>
</gene>
<keyword evidence="3" id="KW-1185">Reference proteome</keyword>
<keyword evidence="1" id="KW-0732">Signal</keyword>
<dbReference type="RefSeq" id="WP_072838100.1">
    <property type="nucleotide sequence ID" value="NZ_FQVF01000003.1"/>
</dbReference>
<reference evidence="3" key="1">
    <citation type="submission" date="2016-11" db="EMBL/GenBank/DDBJ databases">
        <authorList>
            <person name="Varghese N."/>
            <person name="Submissions S."/>
        </authorList>
    </citation>
    <scope>NUCLEOTIDE SEQUENCE [LARGE SCALE GENOMIC DNA]</scope>
    <source>
        <strain evidence="3">DSM 16579</strain>
    </source>
</reference>
<accession>A0A1M4UM25</accession>
<feature type="signal peptide" evidence="1">
    <location>
        <begin position="1"/>
        <end position="20"/>
    </location>
</feature>
<dbReference type="OrthoDB" id="6101863at2"/>